<sequence length="116" mass="12696">MNAVGNTGIGLDLRSPGKQAPLCAELKLIKQERNIPYKGIVSVYVLHQELADKLLMFVASDCSKLIIGVFLAIERVDIMGMAARKHLNNLVFYVLNPALVGSNLAKFITVKSLVML</sequence>
<proteinExistence type="predicted"/>
<evidence type="ECO:0000313" key="1">
    <source>
        <dbReference type="EMBL" id="KAB5534871.1"/>
    </source>
</evidence>
<name>A0A5N5KXR0_9ROSI</name>
<keyword evidence="2" id="KW-1185">Reference proteome</keyword>
<accession>A0A5N5KXR0</accession>
<dbReference type="Proteomes" id="UP000326939">
    <property type="component" value="Chromosome 11"/>
</dbReference>
<gene>
    <name evidence="1" type="ORF">DKX38_017957</name>
</gene>
<comment type="caution">
    <text evidence="1">The sequence shown here is derived from an EMBL/GenBank/DDBJ whole genome shotgun (WGS) entry which is preliminary data.</text>
</comment>
<organism evidence="1 2">
    <name type="scientific">Salix brachista</name>
    <dbReference type="NCBI Taxonomy" id="2182728"/>
    <lineage>
        <taxon>Eukaryota</taxon>
        <taxon>Viridiplantae</taxon>
        <taxon>Streptophyta</taxon>
        <taxon>Embryophyta</taxon>
        <taxon>Tracheophyta</taxon>
        <taxon>Spermatophyta</taxon>
        <taxon>Magnoliopsida</taxon>
        <taxon>eudicotyledons</taxon>
        <taxon>Gunneridae</taxon>
        <taxon>Pentapetalae</taxon>
        <taxon>rosids</taxon>
        <taxon>fabids</taxon>
        <taxon>Malpighiales</taxon>
        <taxon>Salicaceae</taxon>
        <taxon>Saliceae</taxon>
        <taxon>Salix</taxon>
    </lineage>
</organism>
<reference evidence="2" key="1">
    <citation type="journal article" date="2019" name="Gigascience">
        <title>De novo genome assembly of the endangered Acer yangbiense, a plant species with extremely small populations endemic to Yunnan Province, China.</title>
        <authorList>
            <person name="Yang J."/>
            <person name="Wariss H.M."/>
            <person name="Tao L."/>
            <person name="Zhang R."/>
            <person name="Yun Q."/>
            <person name="Hollingsworth P."/>
            <person name="Dao Z."/>
            <person name="Luo G."/>
            <person name="Guo H."/>
            <person name="Ma Y."/>
            <person name="Sun W."/>
        </authorList>
    </citation>
    <scope>NUCLEOTIDE SEQUENCE [LARGE SCALE GENOMIC DNA]</scope>
    <source>
        <strain evidence="2">cv. br00</strain>
    </source>
</reference>
<protein>
    <submittedName>
        <fullName evidence="1">Uncharacterized protein</fullName>
    </submittedName>
</protein>
<dbReference type="EMBL" id="VDCV01000011">
    <property type="protein sequence ID" value="KAB5534871.1"/>
    <property type="molecule type" value="Genomic_DNA"/>
</dbReference>
<evidence type="ECO:0000313" key="2">
    <source>
        <dbReference type="Proteomes" id="UP000326939"/>
    </source>
</evidence>
<dbReference type="AlphaFoldDB" id="A0A5N5KXR0"/>